<dbReference type="Gene3D" id="3.50.50.60">
    <property type="entry name" value="FAD/NAD(P)-binding domain"/>
    <property type="match status" value="1"/>
</dbReference>
<gene>
    <name evidence="3" type="ORF">UABAM_00495</name>
</gene>
<dbReference type="InterPro" id="IPR036188">
    <property type="entry name" value="FAD/NAD-bd_sf"/>
</dbReference>
<feature type="domain" description="FAD-binding" evidence="2">
    <location>
        <begin position="2"/>
        <end position="229"/>
    </location>
</feature>
<evidence type="ECO:0000313" key="3">
    <source>
        <dbReference type="EMBL" id="BBM82152.1"/>
    </source>
</evidence>
<dbReference type="GO" id="GO:0016491">
    <property type="term" value="F:oxidoreductase activity"/>
    <property type="evidence" value="ECO:0007669"/>
    <property type="project" value="UniProtKB-KW"/>
</dbReference>
<proteinExistence type="predicted"/>
<dbReference type="GO" id="GO:0071949">
    <property type="term" value="F:FAD binding"/>
    <property type="evidence" value="ECO:0007669"/>
    <property type="project" value="InterPro"/>
</dbReference>
<keyword evidence="4" id="KW-1185">Reference proteome</keyword>
<dbReference type="PANTHER" id="PTHR43747:SF5">
    <property type="entry name" value="FAD-BINDING DOMAIN-CONTAINING PROTEIN"/>
    <property type="match status" value="1"/>
</dbReference>
<dbReference type="PRINTS" id="PR00368">
    <property type="entry name" value="FADPNR"/>
</dbReference>
<dbReference type="Pfam" id="PF01494">
    <property type="entry name" value="FAD_binding_3"/>
    <property type="match status" value="1"/>
</dbReference>
<dbReference type="OrthoDB" id="220443at2"/>
<dbReference type="SUPFAM" id="SSF51905">
    <property type="entry name" value="FAD/NAD(P)-binding domain"/>
    <property type="match status" value="1"/>
</dbReference>
<dbReference type="Proteomes" id="UP000326354">
    <property type="component" value="Chromosome"/>
</dbReference>
<sequence length="328" mass="37405">MVRIAIIGGGPTGASAAIELAKIKNSEVILVERRVFPRDRPGETLHPGIESLLKQLGVYEQIERLNPIRPKGIHTYHRGKENFAFYGGEENPQWQGFQILRRDLDAILLQRARELGTIVLQPQTVRSVIKRNSRVMGVCTDHQEIMCDFVIDGSGGSHWLQRKMKLPVIPLSQTLITHFGYTTENPGVTEQPQFIWNKDNWLWRAEIQPQLYQWTYLPWKSSASNSSYVTRGQKSDVTWRKMHRAAGRGYFAGGDAAFTLDPSSSHGVLKALMSGIMCGYLIQNIALRRIGEDDAIDYYNNWIAAWCETDVGHLQDLYRKMAQWEMCK</sequence>
<keyword evidence="1" id="KW-0560">Oxidoreductase</keyword>
<dbReference type="EMBL" id="AP019860">
    <property type="protein sequence ID" value="BBM82152.1"/>
    <property type="molecule type" value="Genomic_DNA"/>
</dbReference>
<dbReference type="RefSeq" id="WP_151966404.1">
    <property type="nucleotide sequence ID" value="NZ_AP019860.1"/>
</dbReference>
<protein>
    <submittedName>
        <fullName evidence="3">FAD-dependent oxidoreductase</fullName>
    </submittedName>
</protein>
<evidence type="ECO:0000313" key="4">
    <source>
        <dbReference type="Proteomes" id="UP000326354"/>
    </source>
</evidence>
<evidence type="ECO:0000259" key="2">
    <source>
        <dbReference type="Pfam" id="PF01494"/>
    </source>
</evidence>
<accession>A0A5S9F2I6</accession>
<organism evidence="3 4">
    <name type="scientific">Uabimicrobium amorphum</name>
    <dbReference type="NCBI Taxonomy" id="2596890"/>
    <lineage>
        <taxon>Bacteria</taxon>
        <taxon>Pseudomonadati</taxon>
        <taxon>Planctomycetota</taxon>
        <taxon>Candidatus Uabimicrobiia</taxon>
        <taxon>Candidatus Uabimicrobiales</taxon>
        <taxon>Candidatus Uabimicrobiaceae</taxon>
        <taxon>Candidatus Uabimicrobium</taxon>
    </lineage>
</organism>
<dbReference type="InterPro" id="IPR002938">
    <property type="entry name" value="FAD-bd"/>
</dbReference>
<name>A0A5S9F2I6_UABAM</name>
<dbReference type="AlphaFoldDB" id="A0A5S9F2I6"/>
<dbReference type="PANTHER" id="PTHR43747">
    <property type="entry name" value="FAD-BINDING PROTEIN"/>
    <property type="match status" value="1"/>
</dbReference>
<dbReference type="KEGG" id="uam:UABAM_00495"/>
<dbReference type="InterPro" id="IPR050816">
    <property type="entry name" value="Flavin-dep_Halogenase_NPB"/>
</dbReference>
<reference evidence="3 4" key="1">
    <citation type="submission" date="2019-08" db="EMBL/GenBank/DDBJ databases">
        <title>Complete genome sequence of Candidatus Uab amorphum.</title>
        <authorList>
            <person name="Shiratori T."/>
            <person name="Suzuki S."/>
            <person name="Kakizawa Y."/>
            <person name="Ishida K."/>
        </authorList>
    </citation>
    <scope>NUCLEOTIDE SEQUENCE [LARGE SCALE GENOMIC DNA]</scope>
    <source>
        <strain evidence="3 4">SRT547</strain>
    </source>
</reference>
<evidence type="ECO:0000256" key="1">
    <source>
        <dbReference type="ARBA" id="ARBA00023002"/>
    </source>
</evidence>